<dbReference type="InterPro" id="IPR027417">
    <property type="entry name" value="P-loop_NTPase"/>
</dbReference>
<dbReference type="SUPFAM" id="SSF46894">
    <property type="entry name" value="C-terminal effector domain of the bipartite response regulators"/>
    <property type="match status" value="1"/>
</dbReference>
<dbReference type="CDD" id="cd06170">
    <property type="entry name" value="LuxR_C_like"/>
    <property type="match status" value="1"/>
</dbReference>
<dbReference type="GO" id="GO:0006355">
    <property type="term" value="P:regulation of DNA-templated transcription"/>
    <property type="evidence" value="ECO:0007669"/>
    <property type="project" value="InterPro"/>
</dbReference>
<dbReference type="GO" id="GO:0016887">
    <property type="term" value="F:ATP hydrolysis activity"/>
    <property type="evidence" value="ECO:0007669"/>
    <property type="project" value="InterPro"/>
</dbReference>
<gene>
    <name evidence="2" type="ORF">Airi01_008970</name>
</gene>
<dbReference type="PANTHER" id="PTHR47691:SF3">
    <property type="entry name" value="HTH-TYPE TRANSCRIPTIONAL REGULATOR RV0890C-RELATED"/>
    <property type="match status" value="1"/>
</dbReference>
<proteinExistence type="predicted"/>
<dbReference type="AlphaFoldDB" id="A0A9W6RDD2"/>
<dbReference type="Pfam" id="PF00196">
    <property type="entry name" value="GerE"/>
    <property type="match status" value="1"/>
</dbReference>
<dbReference type="Pfam" id="PF13401">
    <property type="entry name" value="AAA_22"/>
    <property type="match status" value="1"/>
</dbReference>
<dbReference type="PRINTS" id="PR00364">
    <property type="entry name" value="DISEASERSIST"/>
</dbReference>
<organism evidence="2 3">
    <name type="scientific">Actinoallomurus iriomotensis</name>
    <dbReference type="NCBI Taxonomy" id="478107"/>
    <lineage>
        <taxon>Bacteria</taxon>
        <taxon>Bacillati</taxon>
        <taxon>Actinomycetota</taxon>
        <taxon>Actinomycetes</taxon>
        <taxon>Streptosporangiales</taxon>
        <taxon>Thermomonosporaceae</taxon>
        <taxon>Actinoallomurus</taxon>
    </lineage>
</organism>
<dbReference type="SMART" id="SM00421">
    <property type="entry name" value="HTH_LUXR"/>
    <property type="match status" value="1"/>
</dbReference>
<accession>A0A9W6RDD2</accession>
<dbReference type="Gene3D" id="1.25.40.10">
    <property type="entry name" value="Tetratricopeptide repeat domain"/>
    <property type="match status" value="1"/>
</dbReference>
<reference evidence="2" key="1">
    <citation type="submission" date="2023-03" db="EMBL/GenBank/DDBJ databases">
        <title>Actinoallomurus iriomotensis NBRC 103681.</title>
        <authorList>
            <person name="Ichikawa N."/>
            <person name="Sato H."/>
            <person name="Tonouchi N."/>
        </authorList>
    </citation>
    <scope>NUCLEOTIDE SEQUENCE</scope>
    <source>
        <strain evidence="2">NBRC 103681</strain>
    </source>
</reference>
<dbReference type="SUPFAM" id="SSF48452">
    <property type="entry name" value="TPR-like"/>
    <property type="match status" value="1"/>
</dbReference>
<dbReference type="Gene3D" id="3.40.50.300">
    <property type="entry name" value="P-loop containing nucleotide triphosphate hydrolases"/>
    <property type="match status" value="1"/>
</dbReference>
<dbReference type="InterPro" id="IPR049945">
    <property type="entry name" value="AAA_22"/>
</dbReference>
<comment type="caution">
    <text evidence="2">The sequence shown here is derived from an EMBL/GenBank/DDBJ whole genome shotgun (WGS) entry which is preliminary data.</text>
</comment>
<dbReference type="PROSITE" id="PS50043">
    <property type="entry name" value="HTH_LUXR_2"/>
    <property type="match status" value="1"/>
</dbReference>
<evidence type="ECO:0000313" key="2">
    <source>
        <dbReference type="EMBL" id="GLY72630.1"/>
    </source>
</evidence>
<dbReference type="InterPro" id="IPR000792">
    <property type="entry name" value="Tscrpt_reg_LuxR_C"/>
</dbReference>
<dbReference type="EMBL" id="BSTJ01000001">
    <property type="protein sequence ID" value="GLY72630.1"/>
    <property type="molecule type" value="Genomic_DNA"/>
</dbReference>
<dbReference type="InterPro" id="IPR016032">
    <property type="entry name" value="Sig_transdc_resp-reg_C-effctor"/>
</dbReference>
<dbReference type="PRINTS" id="PR00038">
    <property type="entry name" value="HTHLUXR"/>
</dbReference>
<name>A0A9W6RDD2_9ACTN</name>
<dbReference type="InterPro" id="IPR036388">
    <property type="entry name" value="WH-like_DNA-bd_sf"/>
</dbReference>
<evidence type="ECO:0000313" key="3">
    <source>
        <dbReference type="Proteomes" id="UP001165135"/>
    </source>
</evidence>
<protein>
    <submittedName>
        <fullName evidence="2">LuxR family transcriptional regulator</fullName>
    </submittedName>
</protein>
<evidence type="ECO:0000259" key="1">
    <source>
        <dbReference type="PROSITE" id="PS50043"/>
    </source>
</evidence>
<dbReference type="InterPro" id="IPR011990">
    <property type="entry name" value="TPR-like_helical_dom_sf"/>
</dbReference>
<dbReference type="PANTHER" id="PTHR47691">
    <property type="entry name" value="REGULATOR-RELATED"/>
    <property type="match status" value="1"/>
</dbReference>
<feature type="domain" description="HTH luxR-type" evidence="1">
    <location>
        <begin position="716"/>
        <end position="781"/>
    </location>
</feature>
<dbReference type="SUPFAM" id="SSF52540">
    <property type="entry name" value="P-loop containing nucleoside triphosphate hydrolases"/>
    <property type="match status" value="1"/>
</dbReference>
<dbReference type="GO" id="GO:0003677">
    <property type="term" value="F:DNA binding"/>
    <property type="evidence" value="ECO:0007669"/>
    <property type="project" value="InterPro"/>
</dbReference>
<dbReference type="Gene3D" id="1.10.10.10">
    <property type="entry name" value="Winged helix-like DNA-binding domain superfamily/Winged helix DNA-binding domain"/>
    <property type="match status" value="1"/>
</dbReference>
<sequence length="796" mass="87314">MSAVSHPSARWRTRGLPAEVTSFVGRRREVADVKRLLPGSRLVTLTGVGGVGKTRLAYRVAAELCRAFPDGVWPVELAELENPELLAQAVSAALGVEDHSGRPPVEALTEHLRDMTALIVLDNCEHLLPECAVLADALLRASSSVRVLATSRQLLGIPGEQTLDVQALPLPGADPGSVEASTRYDAVRLFVDRARAVRPGFALTEDNRQAVERLCRRLDGVPLAIELAAVRLRALSVQQLLGRLDDRFRLLERRSCTAVERHRTLWALIDWSHTLCTPEERLLWARASVFVGGFDLEAAEEVCAGDGIAREEVLDLVAVLVDKSVLITEETPFGVRYRLMESLREYGRERLAEWGGTDTVQRRHRDHFARMCADTLASESCQLKLLSRVKLETANLRSAMDYCFGTAGDAAYGLRMAADLRNHWLSGYLGEGRQRLAQGLALHHAADEARGRALAVDGWLAVVDGRPDEATRLFDEAREIGERLGHGVILADVALQQGLLALDRGDAETAITLCRAADARHRATGDIMGRIRASLWLAGALTLTGDLDAAVRTAQEGIALCEAHAKSLYRAHLLTMLGVAFWRRGDTGRAGTLVKESLTFHRELGNSRGIGLNMAVLAWITAADGRYERAARLLGIFERFSREPRSRQAIGAQVAGYRHLRPYQEECVAEIRRALGETDFEAKVRGSARLDVDQALAYALEESAGDDVAEAAGPPAGACSTPLTRRQTEVARLIGRGLTNRDIAAELVISQRTAEGHVEQIMHRLGFGSRSQIAVWISEHDGRNGTEVEHRDRHLR</sequence>
<dbReference type="Proteomes" id="UP001165135">
    <property type="component" value="Unassembled WGS sequence"/>
</dbReference>